<evidence type="ECO:0000256" key="2">
    <source>
        <dbReference type="ARBA" id="ARBA00022797"/>
    </source>
</evidence>
<dbReference type="PRINTS" id="PR00412">
    <property type="entry name" value="EPOXHYDRLASE"/>
</dbReference>
<gene>
    <name evidence="6" type="ORF">LMH87_010848</name>
</gene>
<keyword evidence="7" id="KW-1185">Reference proteome</keyword>
<protein>
    <recommendedName>
        <fullName evidence="5">Epoxide hydrolase N-terminal domain-containing protein</fullName>
    </recommendedName>
</protein>
<feature type="domain" description="Epoxide hydrolase N-terminal" evidence="5">
    <location>
        <begin position="24"/>
        <end position="138"/>
    </location>
</feature>
<keyword evidence="2" id="KW-0058">Aromatic hydrocarbons catabolism</keyword>
<dbReference type="Proteomes" id="UP001144673">
    <property type="component" value="Chromosome 4"/>
</dbReference>
<evidence type="ECO:0000313" key="7">
    <source>
        <dbReference type="Proteomes" id="UP001144673"/>
    </source>
</evidence>
<dbReference type="PIRSF" id="PIRSF001112">
    <property type="entry name" value="Epoxide_hydrolase"/>
    <property type="match status" value="1"/>
</dbReference>
<proteinExistence type="inferred from homology"/>
<feature type="active site" description="Proton acceptor" evidence="4">
    <location>
        <position position="392"/>
    </location>
</feature>
<sequence length="415" mass="46767">MSFILDTALGNAAPFPFHSGPVPQPYELALTPEFIQQTRVRVRNYKPSIDLSNSSDSEWSDGPPAKTISALAKYWAEDFDWYEVQQKMNSDFSHYTVTIPKTSRYDAELPLHFVHERSSDENAVPLLLLHGWPSTHQEWAKVIKPLTSPENISTKSFHTVAPDIPGFGFSPSPPISGLGPREMAVVFDKLMAILGYKRYGIATTDLGWQVGMWMVEDVGENIIGHMTDFFIPQPTPDDFDRLKSNKTTSQEATYLQSLQAYMNGHAAYAAIQAQAPLTLALAMSDSPVGYAGWIWHLMHTVSDGYAYSYDEVITSTMLLWIQGTYGNLRTYKEFYKPGLMDFPRTSVPTGVSQWLNPSGPYPEMKDFPFAPRDWIERVANVVYFSGHDFGGHFPAVSQPKCWVDDTRKFFDLITS</sequence>
<dbReference type="KEGG" id="amus:LMH87_010848"/>
<reference evidence="6" key="1">
    <citation type="journal article" date="2023" name="Access Microbiol">
        <title>De-novo genome assembly for Akanthomyces muscarius, a biocontrol agent of insect agricultural pests.</title>
        <authorList>
            <person name="Erdos Z."/>
            <person name="Studholme D.J."/>
            <person name="Raymond B."/>
            <person name="Sharma M."/>
        </authorList>
    </citation>
    <scope>NUCLEOTIDE SEQUENCE</scope>
    <source>
        <strain evidence="6">Ve6</strain>
    </source>
</reference>
<comment type="caution">
    <text evidence="6">The sequence shown here is derived from an EMBL/GenBank/DDBJ whole genome shotgun (WGS) entry which is preliminary data.</text>
</comment>
<comment type="similarity">
    <text evidence="1">Belongs to the peptidase S33 family.</text>
</comment>
<evidence type="ECO:0000256" key="1">
    <source>
        <dbReference type="ARBA" id="ARBA00010088"/>
    </source>
</evidence>
<dbReference type="GO" id="GO:0097176">
    <property type="term" value="P:epoxide metabolic process"/>
    <property type="evidence" value="ECO:0007669"/>
    <property type="project" value="TreeGrafter"/>
</dbReference>
<evidence type="ECO:0000256" key="4">
    <source>
        <dbReference type="PIRSR" id="PIRSR001112-1"/>
    </source>
</evidence>
<dbReference type="InterPro" id="IPR010497">
    <property type="entry name" value="Epoxide_hydro_N"/>
</dbReference>
<keyword evidence="3" id="KW-0378">Hydrolase</keyword>
<dbReference type="InterPro" id="IPR000639">
    <property type="entry name" value="Epox_hydrolase-like"/>
</dbReference>
<evidence type="ECO:0000313" key="6">
    <source>
        <dbReference type="EMBL" id="KAJ4150082.1"/>
    </source>
</evidence>
<feature type="active site" description="Nucleophile" evidence="4">
    <location>
        <position position="205"/>
    </location>
</feature>
<feature type="active site" description="Proton donor" evidence="4">
    <location>
        <position position="331"/>
    </location>
</feature>
<dbReference type="PANTHER" id="PTHR21661">
    <property type="entry name" value="EPOXIDE HYDROLASE 1-RELATED"/>
    <property type="match status" value="1"/>
</dbReference>
<dbReference type="Gene3D" id="3.40.50.1820">
    <property type="entry name" value="alpha/beta hydrolase"/>
    <property type="match status" value="1"/>
</dbReference>
<dbReference type="SUPFAM" id="SSF53474">
    <property type="entry name" value="alpha/beta-Hydrolases"/>
    <property type="match status" value="1"/>
</dbReference>
<dbReference type="InterPro" id="IPR029058">
    <property type="entry name" value="AB_hydrolase_fold"/>
</dbReference>
<name>A0A9W8UJE7_AKAMU</name>
<dbReference type="RefSeq" id="XP_056051796.1">
    <property type="nucleotide sequence ID" value="XM_056199892.1"/>
</dbReference>
<dbReference type="Pfam" id="PF06441">
    <property type="entry name" value="EHN"/>
    <property type="match status" value="1"/>
</dbReference>
<dbReference type="AlphaFoldDB" id="A0A9W8UJE7"/>
<accession>A0A9W8UJE7</accession>
<dbReference type="InterPro" id="IPR016292">
    <property type="entry name" value="Epoxide_hydrolase"/>
</dbReference>
<dbReference type="EMBL" id="JAJHUN010000009">
    <property type="protein sequence ID" value="KAJ4150082.1"/>
    <property type="molecule type" value="Genomic_DNA"/>
</dbReference>
<evidence type="ECO:0000259" key="5">
    <source>
        <dbReference type="Pfam" id="PF06441"/>
    </source>
</evidence>
<dbReference type="GeneID" id="80898007"/>
<dbReference type="PANTHER" id="PTHR21661:SF35">
    <property type="entry name" value="EPOXIDE HYDROLASE"/>
    <property type="match status" value="1"/>
</dbReference>
<organism evidence="6 7">
    <name type="scientific">Akanthomyces muscarius</name>
    <name type="common">Entomopathogenic fungus</name>
    <name type="synonym">Lecanicillium muscarium</name>
    <dbReference type="NCBI Taxonomy" id="2231603"/>
    <lineage>
        <taxon>Eukaryota</taxon>
        <taxon>Fungi</taxon>
        <taxon>Dikarya</taxon>
        <taxon>Ascomycota</taxon>
        <taxon>Pezizomycotina</taxon>
        <taxon>Sordariomycetes</taxon>
        <taxon>Hypocreomycetidae</taxon>
        <taxon>Hypocreales</taxon>
        <taxon>Cordycipitaceae</taxon>
        <taxon>Akanthomyces</taxon>
    </lineage>
</organism>
<dbReference type="GO" id="GO:0004301">
    <property type="term" value="F:epoxide hydrolase activity"/>
    <property type="evidence" value="ECO:0007669"/>
    <property type="project" value="TreeGrafter"/>
</dbReference>
<evidence type="ECO:0000256" key="3">
    <source>
        <dbReference type="ARBA" id="ARBA00022801"/>
    </source>
</evidence>